<keyword evidence="6" id="KW-0865">Zymogen</keyword>
<keyword evidence="11" id="KW-1133">Transmembrane helix</keyword>
<feature type="transmembrane region" description="Helical" evidence="11">
    <location>
        <begin position="14"/>
        <end position="42"/>
    </location>
</feature>
<keyword evidence="7" id="KW-0594">Phospholipid biosynthesis</keyword>
<reference evidence="12 13" key="1">
    <citation type="submission" date="2019-10" db="EMBL/GenBank/DDBJ databases">
        <title>Unraveling microbial dark matter from salterns through culturing: the case of the genus Halosegnis.</title>
        <authorList>
            <person name="Duran-Viseras A."/>
            <person name="Andrei A.-S."/>
            <person name="Vera-Gargallo B."/>
            <person name="Ghai R."/>
            <person name="Sanchez-Porro C."/>
            <person name="Ventosa A."/>
        </authorList>
    </citation>
    <scope>NUCLEOTIDE SEQUENCE [LARGE SCALE GENOMIC DNA]</scope>
    <source>
        <strain evidence="12 13">F17-44</strain>
    </source>
</reference>
<dbReference type="InterPro" id="IPR033175">
    <property type="entry name" value="PSD-A"/>
</dbReference>
<evidence type="ECO:0000256" key="3">
    <source>
        <dbReference type="ARBA" id="ARBA00022793"/>
    </source>
</evidence>
<comment type="caution">
    <text evidence="12">The sequence shown here is derived from an EMBL/GenBank/DDBJ whole genome shotgun (WGS) entry which is preliminary data.</text>
</comment>
<dbReference type="AlphaFoldDB" id="A0A5N5ULT1"/>
<evidence type="ECO:0000256" key="2">
    <source>
        <dbReference type="ARBA" id="ARBA00022516"/>
    </source>
</evidence>
<dbReference type="Pfam" id="PF02666">
    <property type="entry name" value="PS_Dcarbxylase"/>
    <property type="match status" value="1"/>
</dbReference>
<keyword evidence="9" id="KW-1208">Phospholipid metabolism</keyword>
<evidence type="ECO:0000256" key="4">
    <source>
        <dbReference type="ARBA" id="ARBA00023098"/>
    </source>
</evidence>
<evidence type="ECO:0000313" key="13">
    <source>
        <dbReference type="Proteomes" id="UP000326302"/>
    </source>
</evidence>
<dbReference type="GO" id="GO:0008654">
    <property type="term" value="P:phospholipid biosynthetic process"/>
    <property type="evidence" value="ECO:0007669"/>
    <property type="project" value="UniProtKB-KW"/>
</dbReference>
<evidence type="ECO:0000256" key="11">
    <source>
        <dbReference type="SAM" id="Phobius"/>
    </source>
</evidence>
<name>A0A5N5ULT1_9EURY</name>
<dbReference type="NCBIfam" id="NF038088">
    <property type="entry name" value="anchor_synt_D"/>
    <property type="match status" value="1"/>
</dbReference>
<evidence type="ECO:0000256" key="5">
    <source>
        <dbReference type="ARBA" id="ARBA00023136"/>
    </source>
</evidence>
<sequence length="193" mass="20988">MQLAPGSWRLATPIFVAAVPLTLLFAPLGVLTVALGVAVLWFHRDPPRPAGDGVVAPAEGTVSVIREEDDRLRVGIYMSALSVHVNRSPLPGTVRRVDHVPGANKPAFSKESDWNERVRLESDDWTLVLIAGWFARRIHPYVGTGEAIGRGDRIAHISFGSRADVLMPADVTRGDLTVDLDDEVQAGETIARR</sequence>
<dbReference type="RefSeq" id="WP_152119464.1">
    <property type="nucleotide sequence ID" value="NZ_QJOW01000001.1"/>
</dbReference>
<protein>
    <submittedName>
        <fullName evidence="12">Phosphatidylserine decarboxylase</fullName>
        <ecNumber evidence="12">4.1.1.65</ecNumber>
    </submittedName>
</protein>
<keyword evidence="8 12" id="KW-0456">Lyase</keyword>
<proteinExistence type="predicted"/>
<dbReference type="OrthoDB" id="50255at2157"/>
<keyword evidence="2" id="KW-0444">Lipid biosynthesis</keyword>
<dbReference type="EMBL" id="QJOW01000001">
    <property type="protein sequence ID" value="KAB7518582.1"/>
    <property type="molecule type" value="Genomic_DNA"/>
</dbReference>
<evidence type="ECO:0000313" key="12">
    <source>
        <dbReference type="EMBL" id="KAB7518582.1"/>
    </source>
</evidence>
<accession>A0A5N5ULT1</accession>
<keyword evidence="1" id="KW-1003">Cell membrane</keyword>
<evidence type="ECO:0000256" key="1">
    <source>
        <dbReference type="ARBA" id="ARBA00022475"/>
    </source>
</evidence>
<dbReference type="GO" id="GO:0004609">
    <property type="term" value="F:phosphatidylserine decarboxylase activity"/>
    <property type="evidence" value="ECO:0007669"/>
    <property type="project" value="UniProtKB-EC"/>
</dbReference>
<dbReference type="PANTHER" id="PTHR35809">
    <property type="entry name" value="ARCHAETIDYLSERINE DECARBOXYLASE PROENZYME-RELATED"/>
    <property type="match status" value="1"/>
</dbReference>
<evidence type="ECO:0000256" key="8">
    <source>
        <dbReference type="ARBA" id="ARBA00023239"/>
    </source>
</evidence>
<evidence type="ECO:0000256" key="9">
    <source>
        <dbReference type="ARBA" id="ARBA00023264"/>
    </source>
</evidence>
<keyword evidence="10" id="KW-0670">Pyruvate</keyword>
<dbReference type="PANTHER" id="PTHR35809:SF1">
    <property type="entry name" value="ARCHAETIDYLSERINE DECARBOXYLASE PROENZYME-RELATED"/>
    <property type="match status" value="1"/>
</dbReference>
<keyword evidence="5 11" id="KW-0472">Membrane</keyword>
<dbReference type="InterPro" id="IPR003817">
    <property type="entry name" value="PS_Dcarbxylase"/>
</dbReference>
<evidence type="ECO:0000256" key="10">
    <source>
        <dbReference type="ARBA" id="ARBA00023317"/>
    </source>
</evidence>
<keyword evidence="3" id="KW-0210">Decarboxylase</keyword>
<evidence type="ECO:0000256" key="6">
    <source>
        <dbReference type="ARBA" id="ARBA00023145"/>
    </source>
</evidence>
<dbReference type="Proteomes" id="UP000326302">
    <property type="component" value="Unassembled WGS sequence"/>
</dbReference>
<dbReference type="NCBIfam" id="NF003683">
    <property type="entry name" value="PRK05305.2-3"/>
    <property type="match status" value="1"/>
</dbReference>
<organism evidence="12 13">
    <name type="scientific">Halosegnis rubeus</name>
    <dbReference type="NCBI Taxonomy" id="2212850"/>
    <lineage>
        <taxon>Archaea</taxon>
        <taxon>Methanobacteriati</taxon>
        <taxon>Methanobacteriota</taxon>
        <taxon>Stenosarchaea group</taxon>
        <taxon>Halobacteria</taxon>
        <taxon>Halobacteriales</taxon>
        <taxon>Natronomonadaceae</taxon>
        <taxon>Halosegnis</taxon>
    </lineage>
</organism>
<keyword evidence="4" id="KW-0443">Lipid metabolism</keyword>
<gene>
    <name evidence="12" type="ORF">DMP03_04305</name>
</gene>
<evidence type="ECO:0000256" key="7">
    <source>
        <dbReference type="ARBA" id="ARBA00023209"/>
    </source>
</evidence>
<dbReference type="EC" id="4.1.1.65" evidence="12"/>
<keyword evidence="11" id="KW-0812">Transmembrane</keyword>